<evidence type="ECO:0008006" key="4">
    <source>
        <dbReference type="Google" id="ProtNLM"/>
    </source>
</evidence>
<organism evidence="2 3">
    <name type="scientific">Cyanomargarita calcarea GSE-NOS-MK-12-04C</name>
    <dbReference type="NCBI Taxonomy" id="2839659"/>
    <lineage>
        <taxon>Bacteria</taxon>
        <taxon>Bacillati</taxon>
        <taxon>Cyanobacteriota</taxon>
        <taxon>Cyanophyceae</taxon>
        <taxon>Nostocales</taxon>
        <taxon>Cyanomargaritaceae</taxon>
        <taxon>Cyanomargarita</taxon>
    </lineage>
</organism>
<keyword evidence="1" id="KW-0472">Membrane</keyword>
<dbReference type="EMBL" id="JAHHGZ010000025">
    <property type="protein sequence ID" value="MBW4669908.1"/>
    <property type="molecule type" value="Genomic_DNA"/>
</dbReference>
<reference evidence="2" key="2">
    <citation type="journal article" date="2022" name="Microbiol. Resour. Announc.">
        <title>Metagenome Sequencing to Explore Phylogenomics of Terrestrial Cyanobacteria.</title>
        <authorList>
            <person name="Ward R.D."/>
            <person name="Stajich J.E."/>
            <person name="Johansen J.R."/>
            <person name="Huntemann M."/>
            <person name="Clum A."/>
            <person name="Foster B."/>
            <person name="Foster B."/>
            <person name="Roux S."/>
            <person name="Palaniappan K."/>
            <person name="Varghese N."/>
            <person name="Mukherjee S."/>
            <person name="Reddy T.B.K."/>
            <person name="Daum C."/>
            <person name="Copeland A."/>
            <person name="Chen I.A."/>
            <person name="Ivanova N.N."/>
            <person name="Kyrpides N.C."/>
            <person name="Shapiro N."/>
            <person name="Eloe-Fadrosh E.A."/>
            <person name="Pietrasiak N."/>
        </authorList>
    </citation>
    <scope>NUCLEOTIDE SEQUENCE</scope>
    <source>
        <strain evidence="2">GSE-NOS-MK-12-04C</strain>
    </source>
</reference>
<comment type="caution">
    <text evidence="2">The sequence shown here is derived from an EMBL/GenBank/DDBJ whole genome shotgun (WGS) entry which is preliminary data.</text>
</comment>
<protein>
    <recommendedName>
        <fullName evidence="4">Glucose-inhibited division protein A</fullName>
    </recommendedName>
</protein>
<feature type="transmembrane region" description="Helical" evidence="1">
    <location>
        <begin position="6"/>
        <end position="26"/>
    </location>
</feature>
<evidence type="ECO:0000256" key="1">
    <source>
        <dbReference type="SAM" id="Phobius"/>
    </source>
</evidence>
<reference evidence="2" key="1">
    <citation type="submission" date="2021-05" db="EMBL/GenBank/DDBJ databases">
        <authorList>
            <person name="Pietrasiak N."/>
            <person name="Ward R."/>
            <person name="Stajich J.E."/>
            <person name="Kurbessoian T."/>
        </authorList>
    </citation>
    <scope>NUCLEOTIDE SEQUENCE</scope>
    <source>
        <strain evidence="2">GSE-NOS-MK-12-04C</strain>
    </source>
</reference>
<name>A0A951QRL6_9CYAN</name>
<evidence type="ECO:0000313" key="2">
    <source>
        <dbReference type="EMBL" id="MBW4669908.1"/>
    </source>
</evidence>
<keyword evidence="1" id="KW-1133">Transmembrane helix</keyword>
<gene>
    <name evidence="2" type="ORF">KME60_21470</name>
</gene>
<keyword evidence="1" id="KW-0812">Transmembrane</keyword>
<dbReference type="Proteomes" id="UP000729701">
    <property type="component" value="Unassembled WGS sequence"/>
</dbReference>
<accession>A0A951QRL6</accession>
<sequence length="72" mass="7846">MDISKFVAIVTGAISIIIAIAYLILVQFLDFRGEMKPAPISQIQQPSLIIVAYAYPVNGGEHPIFANTIKSK</sequence>
<dbReference type="AlphaFoldDB" id="A0A951QRL6"/>
<proteinExistence type="predicted"/>
<evidence type="ECO:0000313" key="3">
    <source>
        <dbReference type="Proteomes" id="UP000729701"/>
    </source>
</evidence>